<dbReference type="InterPro" id="IPR025668">
    <property type="entry name" value="Tnp_DDE_dom"/>
</dbReference>
<name>A0A1G1YQV7_9BACT</name>
<organism evidence="2 3">
    <name type="scientific">Candidatus Buchananbacteria bacterium RIFCSPLOWO2_01_FULL_40_23b</name>
    <dbReference type="NCBI Taxonomy" id="1797544"/>
    <lineage>
        <taxon>Bacteria</taxon>
        <taxon>Candidatus Buchananiibacteriota</taxon>
    </lineage>
</organism>
<feature type="domain" description="Transposase DDE" evidence="1">
    <location>
        <begin position="91"/>
        <end position="180"/>
    </location>
</feature>
<evidence type="ECO:0000259" key="1">
    <source>
        <dbReference type="Pfam" id="PF13612"/>
    </source>
</evidence>
<dbReference type="Proteomes" id="UP000178122">
    <property type="component" value="Unassembled WGS sequence"/>
</dbReference>
<dbReference type="Pfam" id="PF13612">
    <property type="entry name" value="DDE_Tnp_1_3"/>
    <property type="match status" value="1"/>
</dbReference>
<dbReference type="AlphaFoldDB" id="A0A1G1YQV7"/>
<accession>A0A1G1YQV7</accession>
<gene>
    <name evidence="2" type="ORF">A2912_00415</name>
</gene>
<evidence type="ECO:0000313" key="3">
    <source>
        <dbReference type="Proteomes" id="UP000178122"/>
    </source>
</evidence>
<protein>
    <recommendedName>
        <fullName evidence="1">Transposase DDE domain-containing protein</fullName>
    </recommendedName>
</protein>
<comment type="caution">
    <text evidence="2">The sequence shown here is derived from an EMBL/GenBank/DDBJ whole genome shotgun (WGS) entry which is preliminary data.</text>
</comment>
<sequence length="257" mass="29856">MLLDEDIILHLFCEIADGLRNTDRKHVQGKLYLSEIVLCGALFVLHGTSFRRFHVWLMKQSLFPKLPERSRLLRLMNHYDYLCEEFLGSKTFFGILDSFGIEIIHPIREGRSKQSQQVSKKGKSNHRWIIGRKVAVTMNQHYEVVTVSEETANVCDHDFNGHHAESAAINLTDHGFKDKEGIPASFKICKKGSWNERMLIETLFSLWTRICNMKKSFHRTVKGFRAKISYLVTLTNIIIRKNEELGFARLSMVQWSL</sequence>
<reference evidence="2 3" key="1">
    <citation type="journal article" date="2016" name="Nat. Commun.">
        <title>Thousands of microbial genomes shed light on interconnected biogeochemical processes in an aquifer system.</title>
        <authorList>
            <person name="Anantharaman K."/>
            <person name="Brown C.T."/>
            <person name="Hug L.A."/>
            <person name="Sharon I."/>
            <person name="Castelle C.J."/>
            <person name="Probst A.J."/>
            <person name="Thomas B.C."/>
            <person name="Singh A."/>
            <person name="Wilkins M.J."/>
            <person name="Karaoz U."/>
            <person name="Brodie E.L."/>
            <person name="Williams K.H."/>
            <person name="Hubbard S.S."/>
            <person name="Banfield J.F."/>
        </authorList>
    </citation>
    <scope>NUCLEOTIDE SEQUENCE [LARGE SCALE GENOMIC DNA]</scope>
</reference>
<proteinExistence type="predicted"/>
<evidence type="ECO:0000313" key="2">
    <source>
        <dbReference type="EMBL" id="OGY54196.1"/>
    </source>
</evidence>
<dbReference type="EMBL" id="MHIN01000035">
    <property type="protein sequence ID" value="OGY54196.1"/>
    <property type="molecule type" value="Genomic_DNA"/>
</dbReference>